<organism evidence="3 4">
    <name type="scientific">Frankliniella occidentalis</name>
    <name type="common">Western flower thrips</name>
    <name type="synonym">Euthrips occidentalis</name>
    <dbReference type="NCBI Taxonomy" id="133901"/>
    <lineage>
        <taxon>Eukaryota</taxon>
        <taxon>Metazoa</taxon>
        <taxon>Ecdysozoa</taxon>
        <taxon>Arthropoda</taxon>
        <taxon>Hexapoda</taxon>
        <taxon>Insecta</taxon>
        <taxon>Pterygota</taxon>
        <taxon>Neoptera</taxon>
        <taxon>Paraneoptera</taxon>
        <taxon>Thysanoptera</taxon>
        <taxon>Terebrantia</taxon>
        <taxon>Thripoidea</taxon>
        <taxon>Thripidae</taxon>
        <taxon>Frankliniella</taxon>
    </lineage>
</organism>
<dbReference type="Gene3D" id="1.20.1280.50">
    <property type="match status" value="1"/>
</dbReference>
<protein>
    <submittedName>
        <fullName evidence="4">Uncharacterized protein LOC113212552 isoform X1</fullName>
    </submittedName>
</protein>
<evidence type="ECO:0000313" key="3">
    <source>
        <dbReference type="Proteomes" id="UP000504606"/>
    </source>
</evidence>
<evidence type="ECO:0000313" key="4">
    <source>
        <dbReference type="RefSeq" id="XP_052129858.1"/>
    </source>
</evidence>
<dbReference type="AlphaFoldDB" id="A0A9C6X6D3"/>
<dbReference type="InterPro" id="IPR001810">
    <property type="entry name" value="F-box_dom"/>
</dbReference>
<dbReference type="GeneID" id="113212552"/>
<proteinExistence type="predicted"/>
<gene>
    <name evidence="4" type="primary">LOC113212552</name>
</gene>
<dbReference type="SMART" id="SM00256">
    <property type="entry name" value="FBOX"/>
    <property type="match status" value="1"/>
</dbReference>
<dbReference type="SUPFAM" id="SSF81383">
    <property type="entry name" value="F-box domain"/>
    <property type="match status" value="1"/>
</dbReference>
<dbReference type="Proteomes" id="UP000504606">
    <property type="component" value="Unplaced"/>
</dbReference>
<sequence length="361" mass="40405">MHPTPLVGRSSECSVPCDTEGSHVEADTGEPTWGPWCRLPEVVLTQVMSLLRNQDVISVGQTCRSWRSAARHENVWRTRTVEYQLTEGDRRLHPLYLVNGAWGKHANAQEFSRTVRFAPCLAMIRCNNGMSPAARKAVFRESQCKPRGLEVNGGLVSALKYINRWSHCLENVTLLNPSMECLKTVVSLPNLTSLTIRHGADWNNQYVVPDFPFRECAPSTTLKHLTFLRRVPENAVNALVQAHASILEDLTVYATACLPQALSECTALQRLTVDMDPTGVDGRRLRVLLQNRRERQSGPLTQMTMCSLDVHDKNTCALFVASLRTDGFVGAAAPVCCQSCARGEPIVLDPHRMRRARLWDY</sequence>
<dbReference type="RefSeq" id="XP_052129858.1">
    <property type="nucleotide sequence ID" value="XM_052273898.1"/>
</dbReference>
<dbReference type="PROSITE" id="PS50181">
    <property type="entry name" value="FBOX"/>
    <property type="match status" value="1"/>
</dbReference>
<evidence type="ECO:0000259" key="2">
    <source>
        <dbReference type="PROSITE" id="PS50181"/>
    </source>
</evidence>
<dbReference type="OrthoDB" id="8230805at2759"/>
<feature type="domain" description="F-box" evidence="2">
    <location>
        <begin position="38"/>
        <end position="79"/>
    </location>
</feature>
<reference evidence="4" key="1">
    <citation type="submission" date="2025-08" db="UniProtKB">
        <authorList>
            <consortium name="RefSeq"/>
        </authorList>
    </citation>
    <scope>IDENTIFICATION</scope>
    <source>
        <tissue evidence="4">Whole organism</tissue>
    </source>
</reference>
<name>A0A9C6X6D3_FRAOC</name>
<dbReference type="InterPro" id="IPR036047">
    <property type="entry name" value="F-box-like_dom_sf"/>
</dbReference>
<dbReference type="KEGG" id="foc:113212552"/>
<accession>A0A9C6X6D3</accession>
<feature type="region of interest" description="Disordered" evidence="1">
    <location>
        <begin position="1"/>
        <end position="29"/>
    </location>
</feature>
<evidence type="ECO:0000256" key="1">
    <source>
        <dbReference type="SAM" id="MobiDB-lite"/>
    </source>
</evidence>
<keyword evidence="3" id="KW-1185">Reference proteome</keyword>
<dbReference type="Pfam" id="PF12937">
    <property type="entry name" value="F-box-like"/>
    <property type="match status" value="1"/>
</dbReference>